<dbReference type="InterPro" id="IPR001309">
    <property type="entry name" value="Pept_C14_p20"/>
</dbReference>
<dbReference type="AlphaFoldDB" id="A0A3B4EV16"/>
<evidence type="ECO:0000259" key="3">
    <source>
        <dbReference type="PROSITE" id="PS50207"/>
    </source>
</evidence>
<protein>
    <recommendedName>
        <fullName evidence="6">Caspase family p20 domain-containing protein</fullName>
    </recommendedName>
</protein>
<feature type="domain" description="Caspase family p10" evidence="3">
    <location>
        <begin position="191"/>
        <end position="243"/>
    </location>
</feature>
<dbReference type="GO" id="GO:0050727">
    <property type="term" value="P:regulation of inflammatory response"/>
    <property type="evidence" value="ECO:0007669"/>
    <property type="project" value="TreeGrafter"/>
</dbReference>
<dbReference type="GO" id="GO:0072559">
    <property type="term" value="C:NLRP3 inflammasome complex"/>
    <property type="evidence" value="ECO:0007669"/>
    <property type="project" value="TreeGrafter"/>
</dbReference>
<sequence>GSDISTTESHVTVSSSRRLVDNCSCYPVYPVTKDSMSNRIALLINNIDFNGKMSKRNGAEQDQQAMLKLLGHLQYEVVLHQDLTAEGIDQALIKFSKHSKLIKTDSVFVVVMSHGGFGTISGSDQVDFEIDKIYECLNTKNCPDLRDKPKVIIIQACRGANAGVVEVDLSRQSLATENIGSPSENAKAGVVHVEKDFIGFHSSTRYTSSYRHPNRGSHFIHHICDVFRAVCCQDHIEELCMRLFSPFSAAPRGLGKFFFFFKVIS</sequence>
<evidence type="ECO:0000259" key="4">
    <source>
        <dbReference type="PROSITE" id="PS50208"/>
    </source>
</evidence>
<dbReference type="Pfam" id="PF00656">
    <property type="entry name" value="Peptidase_C14"/>
    <property type="match status" value="1"/>
</dbReference>
<dbReference type="PROSITE" id="PS01122">
    <property type="entry name" value="CASPASE_CYS"/>
    <property type="match status" value="1"/>
</dbReference>
<feature type="domain" description="Caspase family p20" evidence="4">
    <location>
        <begin position="37"/>
        <end position="161"/>
    </location>
</feature>
<dbReference type="PANTHER" id="PTHR47901">
    <property type="entry name" value="CASPASE RECRUITMENT DOMAIN-CONTAINING PROTEIN 18"/>
    <property type="match status" value="1"/>
</dbReference>
<organism evidence="5">
    <name type="scientific">Pundamilia nyererei</name>
    <dbReference type="NCBI Taxonomy" id="303518"/>
    <lineage>
        <taxon>Eukaryota</taxon>
        <taxon>Metazoa</taxon>
        <taxon>Chordata</taxon>
        <taxon>Craniata</taxon>
        <taxon>Vertebrata</taxon>
        <taxon>Euteleostomi</taxon>
        <taxon>Actinopterygii</taxon>
        <taxon>Neopterygii</taxon>
        <taxon>Teleostei</taxon>
        <taxon>Neoteleostei</taxon>
        <taxon>Acanthomorphata</taxon>
        <taxon>Ovalentaria</taxon>
        <taxon>Cichlomorphae</taxon>
        <taxon>Cichliformes</taxon>
        <taxon>Cichlidae</taxon>
        <taxon>African cichlids</taxon>
        <taxon>Pseudocrenilabrinae</taxon>
        <taxon>Haplochromini</taxon>
        <taxon>Pundamilia</taxon>
    </lineage>
</organism>
<dbReference type="PROSITE" id="PS50207">
    <property type="entry name" value="CASPASE_P10"/>
    <property type="match status" value="1"/>
</dbReference>
<proteinExistence type="inferred from homology"/>
<dbReference type="PROSITE" id="PS50208">
    <property type="entry name" value="CASPASE_P20"/>
    <property type="match status" value="1"/>
</dbReference>
<name>A0A3B4EV16_9CICH</name>
<dbReference type="PRINTS" id="PR00376">
    <property type="entry name" value="IL1BCENZYME"/>
</dbReference>
<reference evidence="5" key="1">
    <citation type="submission" date="2023-09" db="UniProtKB">
        <authorList>
            <consortium name="Ensembl"/>
        </authorList>
    </citation>
    <scope>IDENTIFICATION</scope>
</reference>
<dbReference type="GO" id="GO:0006508">
    <property type="term" value="P:proteolysis"/>
    <property type="evidence" value="ECO:0007669"/>
    <property type="project" value="InterPro"/>
</dbReference>
<dbReference type="InterPro" id="IPR002138">
    <property type="entry name" value="Pept_C14_p10"/>
</dbReference>
<accession>A0A3B4EV16</accession>
<dbReference type="STRING" id="303518.ENSPNYP00000002202"/>
<evidence type="ECO:0000256" key="1">
    <source>
        <dbReference type="ARBA" id="ARBA00010134"/>
    </source>
</evidence>
<dbReference type="InterPro" id="IPR002398">
    <property type="entry name" value="Pept_C14"/>
</dbReference>
<dbReference type="SMART" id="SM00115">
    <property type="entry name" value="CASc"/>
    <property type="match status" value="1"/>
</dbReference>
<dbReference type="Gene3D" id="3.40.50.1460">
    <property type="match status" value="1"/>
</dbReference>
<dbReference type="GeneTree" id="ENSGT00940000162428"/>
<evidence type="ECO:0008006" key="6">
    <source>
        <dbReference type="Google" id="ProtNLM"/>
    </source>
</evidence>
<comment type="similarity">
    <text evidence="1 2">Belongs to the peptidase C14A family.</text>
</comment>
<dbReference type="GO" id="GO:0072557">
    <property type="term" value="C:IPAF inflammasome complex"/>
    <property type="evidence" value="ECO:0007669"/>
    <property type="project" value="TreeGrafter"/>
</dbReference>
<evidence type="ECO:0000313" key="5">
    <source>
        <dbReference type="Ensembl" id="ENSPNYP00000002202.1"/>
    </source>
</evidence>
<dbReference type="InterPro" id="IPR029030">
    <property type="entry name" value="Caspase-like_dom_sf"/>
</dbReference>
<dbReference type="GO" id="GO:0004197">
    <property type="term" value="F:cysteine-type endopeptidase activity"/>
    <property type="evidence" value="ECO:0007669"/>
    <property type="project" value="InterPro"/>
</dbReference>
<dbReference type="InterPro" id="IPR033139">
    <property type="entry name" value="Caspase_cys_AS"/>
</dbReference>
<dbReference type="SUPFAM" id="SSF52129">
    <property type="entry name" value="Caspase-like"/>
    <property type="match status" value="1"/>
</dbReference>
<dbReference type="InterPro" id="IPR015917">
    <property type="entry name" value="Pept_C14A"/>
</dbReference>
<dbReference type="GO" id="GO:0097169">
    <property type="term" value="C:AIM2 inflammasome complex"/>
    <property type="evidence" value="ECO:0007669"/>
    <property type="project" value="TreeGrafter"/>
</dbReference>
<dbReference type="PANTHER" id="PTHR47901:SF3">
    <property type="entry name" value="CASPASE-1"/>
    <property type="match status" value="1"/>
</dbReference>
<dbReference type="InterPro" id="IPR011600">
    <property type="entry name" value="Pept_C14_caspase"/>
</dbReference>
<dbReference type="Ensembl" id="ENSPNYT00000002258.1">
    <property type="protein sequence ID" value="ENSPNYP00000002202.1"/>
    <property type="gene ID" value="ENSPNYG00000001721.1"/>
</dbReference>
<evidence type="ECO:0000256" key="2">
    <source>
        <dbReference type="RuleBase" id="RU003971"/>
    </source>
</evidence>